<dbReference type="EMBL" id="JAOPHQ010000286">
    <property type="protein sequence ID" value="KAK0155440.1"/>
    <property type="molecule type" value="Genomic_DNA"/>
</dbReference>
<keyword evidence="3" id="KW-1185">Reference proteome</keyword>
<sequence length="277" mass="31298">MQICGIQGVEQQPRPQQPKKGRVWEDRFLPAQLWQTWRGYTVAEYLRTVTDAKLRKSLTMYRLSEHSVATEKPPQADLAPKRDYVTESERVPVGYRRPLDTRPKPDGTRGVGSRRAWVGYPAAVTYETFRSVYSSIAKAPLGGSDHNTVLLRPTYKQILKRMKPVEKQTQKPAGKEIQRKVNKEIYRAAWAGIKILANAPFKGGKKLDPSPDERVCLSSANKLNEFLTHVETGGGDNIPAWQETDNAGMGNTHNTLIIEEEVVQQVFESTNKKEPRA</sequence>
<dbReference type="Proteomes" id="UP001174136">
    <property type="component" value="Unassembled WGS sequence"/>
</dbReference>
<evidence type="ECO:0000313" key="2">
    <source>
        <dbReference type="EMBL" id="KAK0155440.1"/>
    </source>
</evidence>
<feature type="region of interest" description="Disordered" evidence="1">
    <location>
        <begin position="69"/>
        <end position="112"/>
    </location>
</feature>
<evidence type="ECO:0000256" key="1">
    <source>
        <dbReference type="SAM" id="MobiDB-lite"/>
    </source>
</evidence>
<name>A0AA47NBF9_MERPO</name>
<reference evidence="2" key="1">
    <citation type="journal article" date="2023" name="Front. Mar. Sci.">
        <title>A new Merluccius polli reference genome to investigate the effects of global change in West African waters.</title>
        <authorList>
            <person name="Mateo J.L."/>
            <person name="Blanco-Fernandez C."/>
            <person name="Garcia-Vazquez E."/>
            <person name="Machado-Schiaffino G."/>
        </authorList>
    </citation>
    <scope>NUCLEOTIDE SEQUENCE</scope>
    <source>
        <strain evidence="2">C29</strain>
        <tissue evidence="2">Fin</tissue>
    </source>
</reference>
<proteinExistence type="predicted"/>
<feature type="compositionally biased region" description="Basic and acidic residues" evidence="1">
    <location>
        <begin position="97"/>
        <end position="107"/>
    </location>
</feature>
<feature type="compositionally biased region" description="Basic and acidic residues" evidence="1">
    <location>
        <begin position="79"/>
        <end position="90"/>
    </location>
</feature>
<gene>
    <name evidence="2" type="ORF">N1851_002168</name>
</gene>
<comment type="caution">
    <text evidence="2">The sequence shown here is derived from an EMBL/GenBank/DDBJ whole genome shotgun (WGS) entry which is preliminary data.</text>
</comment>
<protein>
    <submittedName>
        <fullName evidence="2">Uncharacterized protein</fullName>
    </submittedName>
</protein>
<evidence type="ECO:0000313" key="3">
    <source>
        <dbReference type="Proteomes" id="UP001174136"/>
    </source>
</evidence>
<dbReference type="AlphaFoldDB" id="A0AA47NBF9"/>
<organism evidence="2 3">
    <name type="scientific">Merluccius polli</name>
    <name type="common">Benguela hake</name>
    <name type="synonym">Merluccius cadenati</name>
    <dbReference type="NCBI Taxonomy" id="89951"/>
    <lineage>
        <taxon>Eukaryota</taxon>
        <taxon>Metazoa</taxon>
        <taxon>Chordata</taxon>
        <taxon>Craniata</taxon>
        <taxon>Vertebrata</taxon>
        <taxon>Euteleostomi</taxon>
        <taxon>Actinopterygii</taxon>
        <taxon>Neopterygii</taxon>
        <taxon>Teleostei</taxon>
        <taxon>Neoteleostei</taxon>
        <taxon>Acanthomorphata</taxon>
        <taxon>Zeiogadaria</taxon>
        <taxon>Gadariae</taxon>
        <taxon>Gadiformes</taxon>
        <taxon>Gadoidei</taxon>
        <taxon>Merlucciidae</taxon>
        <taxon>Merluccius</taxon>
    </lineage>
</organism>
<feature type="region of interest" description="Disordered" evidence="1">
    <location>
        <begin position="1"/>
        <end position="21"/>
    </location>
</feature>
<accession>A0AA47NBF9</accession>